<evidence type="ECO:0000313" key="3">
    <source>
        <dbReference type="Proteomes" id="UP000064893"/>
    </source>
</evidence>
<protein>
    <recommendedName>
        <fullName evidence="1">Secretion system C-terminal sorting domain-containing protein</fullName>
    </recommendedName>
</protein>
<feature type="domain" description="Secretion system C-terminal sorting" evidence="1">
    <location>
        <begin position="396"/>
        <end position="461"/>
    </location>
</feature>
<organism evidence="2 3">
    <name type="scientific">Salinivirga cyanobacteriivorans</name>
    <dbReference type="NCBI Taxonomy" id="1307839"/>
    <lineage>
        <taxon>Bacteria</taxon>
        <taxon>Pseudomonadati</taxon>
        <taxon>Bacteroidota</taxon>
        <taxon>Bacteroidia</taxon>
        <taxon>Bacteroidales</taxon>
        <taxon>Salinivirgaceae</taxon>
        <taxon>Salinivirga</taxon>
    </lineage>
</organism>
<keyword evidence="3" id="KW-1185">Reference proteome</keyword>
<dbReference type="OrthoDB" id="975810at2"/>
<dbReference type="Pfam" id="PF18962">
    <property type="entry name" value="Por_Secre_tail"/>
    <property type="match status" value="1"/>
</dbReference>
<dbReference type="RefSeq" id="WP_157754600.1">
    <property type="nucleotide sequence ID" value="NZ_CP013118.1"/>
</dbReference>
<dbReference type="KEGG" id="blq:L21SP5_01685"/>
<evidence type="ECO:0000313" key="2">
    <source>
        <dbReference type="EMBL" id="ALO15328.1"/>
    </source>
</evidence>
<dbReference type="Proteomes" id="UP000064893">
    <property type="component" value="Chromosome"/>
</dbReference>
<dbReference type="EMBL" id="CP013118">
    <property type="protein sequence ID" value="ALO15328.1"/>
    <property type="molecule type" value="Genomic_DNA"/>
</dbReference>
<dbReference type="NCBIfam" id="TIGR04183">
    <property type="entry name" value="Por_Secre_tail"/>
    <property type="match status" value="1"/>
</dbReference>
<proteinExistence type="predicted"/>
<name>A0A0S2HZ56_9BACT</name>
<sequence>MCSAVLLVAGINASHAQYISEVLEYKPAPGQLINEAPWGTPSAAGSITGGINGHLSLGAWGGYVVFKFATPVENHPDNPFGVDFTVFGNPMPDWSEPGIVWVMRDENQNGLADDTWYQLAGSDYYFSGTVHNYWVSYTNPQVGVAANVPWSDNLGNSGYIYANDVHPQPYYPLADSFPEINQEAYSFTASRIFPAVDSTSSMVKIYQRGFGYADNEFRGEAPYDLPDNPYTQTLENSGGDAFDLNWAVDTAGNYVQLDEVDFVKVQNGMLAHGGWLGEVSTEITGAVDVAPNATISGETLALVIKDLSPVIYESTLQLEVYAFDQGRLIADYDVNWSVNLSGASVDGDNILHLTQSGELEVTATLAGFPNISATATAAVDLGNGFDNLTSNELINIYPNPFADLLNVKSTGGELRVYNGAGHVIYQKYIQGSERINMAAYSPGLYLVQLNTGSGIFVEKVIKK</sequence>
<dbReference type="AlphaFoldDB" id="A0A0S2HZ56"/>
<accession>A0A0S2HZ56</accession>
<dbReference type="InterPro" id="IPR026444">
    <property type="entry name" value="Secre_tail"/>
</dbReference>
<evidence type="ECO:0000259" key="1">
    <source>
        <dbReference type="Pfam" id="PF18962"/>
    </source>
</evidence>
<reference evidence="2 3" key="1">
    <citation type="submission" date="2015-11" db="EMBL/GenBank/DDBJ databases">
        <title>Description and complete genome sequence of a novel strain predominating in hypersaline microbial mats and representing a new family of the Bacteriodetes phylum.</title>
        <authorList>
            <person name="Spring S."/>
            <person name="Bunk B."/>
            <person name="Sproer C."/>
            <person name="Klenk H.-P."/>
        </authorList>
    </citation>
    <scope>NUCLEOTIDE SEQUENCE [LARGE SCALE GENOMIC DNA]</scope>
    <source>
        <strain evidence="2 3">L21-Spi-D4</strain>
    </source>
</reference>
<gene>
    <name evidence="2" type="ORF">L21SP5_01685</name>
</gene>
<dbReference type="STRING" id="1307839.L21SP5_01685"/>